<evidence type="ECO:0000256" key="9">
    <source>
        <dbReference type="ARBA" id="ARBA00023136"/>
    </source>
</evidence>
<evidence type="ECO:0000313" key="12">
    <source>
        <dbReference type="Proteomes" id="UP000886817"/>
    </source>
</evidence>
<dbReference type="Pfam" id="PF00005">
    <property type="entry name" value="ABC_tran"/>
    <property type="match status" value="2"/>
</dbReference>
<dbReference type="PROSITE" id="PS00211">
    <property type="entry name" value="ABC_TRANSPORTER_1"/>
    <property type="match status" value="1"/>
</dbReference>
<dbReference type="InterPro" id="IPR003439">
    <property type="entry name" value="ABC_transporter-like_ATP-bd"/>
</dbReference>
<evidence type="ECO:0000256" key="7">
    <source>
        <dbReference type="ARBA" id="ARBA00022840"/>
    </source>
</evidence>
<protein>
    <submittedName>
        <fullName evidence="11">Sugar ABC transporter ATP-binding protein</fullName>
    </submittedName>
</protein>
<dbReference type="InterPro" id="IPR050107">
    <property type="entry name" value="ABC_carbohydrate_import_ATPase"/>
</dbReference>
<reference evidence="11" key="2">
    <citation type="submission" date="2021-04" db="EMBL/GenBank/DDBJ databases">
        <authorList>
            <person name="Gilroy R."/>
        </authorList>
    </citation>
    <scope>NUCLEOTIDE SEQUENCE</scope>
    <source>
        <strain evidence="11">ChiSjej1B19-8411</strain>
    </source>
</reference>
<evidence type="ECO:0000256" key="4">
    <source>
        <dbReference type="ARBA" id="ARBA00022597"/>
    </source>
</evidence>
<dbReference type="PANTHER" id="PTHR43790:SF3">
    <property type="entry name" value="D-ALLOSE IMPORT ATP-BINDING PROTEIN ALSA-RELATED"/>
    <property type="match status" value="1"/>
</dbReference>
<keyword evidence="7 11" id="KW-0067">ATP-binding</keyword>
<accession>A0A9D2B3D5</accession>
<dbReference type="GO" id="GO:0005886">
    <property type="term" value="C:plasma membrane"/>
    <property type="evidence" value="ECO:0007669"/>
    <property type="project" value="UniProtKB-SubCell"/>
</dbReference>
<evidence type="ECO:0000259" key="10">
    <source>
        <dbReference type="PROSITE" id="PS50893"/>
    </source>
</evidence>
<evidence type="ECO:0000256" key="8">
    <source>
        <dbReference type="ARBA" id="ARBA00022967"/>
    </source>
</evidence>
<keyword evidence="2" id="KW-0813">Transport</keyword>
<keyword evidence="8" id="KW-1278">Translocase</keyword>
<dbReference type="EMBL" id="DXEX01000099">
    <property type="protein sequence ID" value="HIX58929.1"/>
    <property type="molecule type" value="Genomic_DNA"/>
</dbReference>
<dbReference type="CDD" id="cd03215">
    <property type="entry name" value="ABC_Carb_Monos_II"/>
    <property type="match status" value="1"/>
</dbReference>
<dbReference type="Proteomes" id="UP000886817">
    <property type="component" value="Unassembled WGS sequence"/>
</dbReference>
<sequence>MAGKYILEAKGIDKSFSGVTVLKGAELCIEPGELHALMGENGAGKSTLMKIIMGIYTKDAGQVILDGKEVDFKSAREALDAGISMIHQELSPIPEMTVAENVFLGREQKKIKGLPFVDKKELNKKTQELLVEYDLSEFIKPNMKMKDLNIAQIQMMEIIKAVSYNSKVIIMDEPTSSLSEKETETLFRIIDNLKQKKVGIIYISHRMEEVFELADRVSVLRDGQFIGCVKVADASREQLINMMVGRELEGGYPRNTAEKGKVVLEIKNFSREGVFKDVNLKVHAGEILGMAGLVGAGRSEVMRALVGYDKLDSGEIILEGQKIEIRHPKDAIKHHIIMASEDRKQLGLVLCRSIKENVSLQNFDKMSSGSFINKIKESHLANEYTEKMATKMNGISDLVSSLSGGNQQKVVLAKCLLSDPKVLIMDEPTRGIDVGAKAAIYNIMIELAKQGIAIIMISSEMPELIGMSDRVVVMAGGKVRGELVGEEAKSQQVIMNLAFGGE</sequence>
<dbReference type="InterPro" id="IPR017871">
    <property type="entry name" value="ABC_transporter-like_CS"/>
</dbReference>
<keyword evidence="5" id="KW-0677">Repeat</keyword>
<dbReference type="SMART" id="SM00382">
    <property type="entry name" value="AAA"/>
    <property type="match status" value="2"/>
</dbReference>
<organism evidence="11 12">
    <name type="scientific">Candidatus Blautia gallistercoris</name>
    <dbReference type="NCBI Taxonomy" id="2838490"/>
    <lineage>
        <taxon>Bacteria</taxon>
        <taxon>Bacillati</taxon>
        <taxon>Bacillota</taxon>
        <taxon>Clostridia</taxon>
        <taxon>Lachnospirales</taxon>
        <taxon>Lachnospiraceae</taxon>
        <taxon>Blautia</taxon>
    </lineage>
</organism>
<dbReference type="InterPro" id="IPR027417">
    <property type="entry name" value="P-loop_NTPase"/>
</dbReference>
<dbReference type="GO" id="GO:0005524">
    <property type="term" value="F:ATP binding"/>
    <property type="evidence" value="ECO:0007669"/>
    <property type="project" value="UniProtKB-KW"/>
</dbReference>
<keyword evidence="4" id="KW-0762">Sugar transport</keyword>
<evidence type="ECO:0000256" key="6">
    <source>
        <dbReference type="ARBA" id="ARBA00022741"/>
    </source>
</evidence>
<dbReference type="GO" id="GO:0016887">
    <property type="term" value="F:ATP hydrolysis activity"/>
    <property type="evidence" value="ECO:0007669"/>
    <property type="project" value="InterPro"/>
</dbReference>
<gene>
    <name evidence="11" type="ORF">IAA45_04330</name>
</gene>
<feature type="domain" description="ABC transporter" evidence="10">
    <location>
        <begin position="7"/>
        <end position="247"/>
    </location>
</feature>
<dbReference type="PANTHER" id="PTHR43790">
    <property type="entry name" value="CARBOHYDRATE TRANSPORT ATP-BINDING PROTEIN MG119-RELATED"/>
    <property type="match status" value="1"/>
</dbReference>
<evidence type="ECO:0000256" key="3">
    <source>
        <dbReference type="ARBA" id="ARBA00022475"/>
    </source>
</evidence>
<evidence type="ECO:0000256" key="5">
    <source>
        <dbReference type="ARBA" id="ARBA00022737"/>
    </source>
</evidence>
<dbReference type="CDD" id="cd03216">
    <property type="entry name" value="ABC_Carb_Monos_I"/>
    <property type="match status" value="1"/>
</dbReference>
<keyword evidence="6" id="KW-0547">Nucleotide-binding</keyword>
<feature type="domain" description="ABC transporter" evidence="10">
    <location>
        <begin position="258"/>
        <end position="501"/>
    </location>
</feature>
<comment type="caution">
    <text evidence="11">The sequence shown here is derived from an EMBL/GenBank/DDBJ whole genome shotgun (WGS) entry which is preliminary data.</text>
</comment>
<dbReference type="PROSITE" id="PS50893">
    <property type="entry name" value="ABC_TRANSPORTER_2"/>
    <property type="match status" value="2"/>
</dbReference>
<dbReference type="Gene3D" id="3.40.50.300">
    <property type="entry name" value="P-loop containing nucleotide triphosphate hydrolases"/>
    <property type="match status" value="2"/>
</dbReference>
<comment type="subcellular location">
    <subcellularLocation>
        <location evidence="1">Cell membrane</location>
        <topology evidence="1">Peripheral membrane protein</topology>
    </subcellularLocation>
</comment>
<evidence type="ECO:0000256" key="1">
    <source>
        <dbReference type="ARBA" id="ARBA00004202"/>
    </source>
</evidence>
<keyword evidence="3" id="KW-1003">Cell membrane</keyword>
<dbReference type="FunFam" id="3.40.50.300:FF:000127">
    <property type="entry name" value="Ribose import ATP-binding protein RbsA"/>
    <property type="match status" value="1"/>
</dbReference>
<reference evidence="11" key="1">
    <citation type="journal article" date="2021" name="PeerJ">
        <title>Extensive microbial diversity within the chicken gut microbiome revealed by metagenomics and culture.</title>
        <authorList>
            <person name="Gilroy R."/>
            <person name="Ravi A."/>
            <person name="Getino M."/>
            <person name="Pursley I."/>
            <person name="Horton D.L."/>
            <person name="Alikhan N.F."/>
            <person name="Baker D."/>
            <person name="Gharbi K."/>
            <person name="Hall N."/>
            <person name="Watson M."/>
            <person name="Adriaenssens E.M."/>
            <person name="Foster-Nyarko E."/>
            <person name="Jarju S."/>
            <person name="Secka A."/>
            <person name="Antonio M."/>
            <person name="Oren A."/>
            <person name="Chaudhuri R.R."/>
            <person name="La Ragione R."/>
            <person name="Hildebrand F."/>
            <person name="Pallen M.J."/>
        </authorList>
    </citation>
    <scope>NUCLEOTIDE SEQUENCE</scope>
    <source>
        <strain evidence="11">ChiSjej1B19-8411</strain>
    </source>
</reference>
<dbReference type="InterPro" id="IPR003593">
    <property type="entry name" value="AAA+_ATPase"/>
</dbReference>
<name>A0A9D2B3D5_9FIRM</name>
<evidence type="ECO:0000313" key="11">
    <source>
        <dbReference type="EMBL" id="HIX58929.1"/>
    </source>
</evidence>
<dbReference type="SUPFAM" id="SSF52540">
    <property type="entry name" value="P-loop containing nucleoside triphosphate hydrolases"/>
    <property type="match status" value="2"/>
</dbReference>
<evidence type="ECO:0000256" key="2">
    <source>
        <dbReference type="ARBA" id="ARBA00022448"/>
    </source>
</evidence>
<dbReference type="AlphaFoldDB" id="A0A9D2B3D5"/>
<proteinExistence type="predicted"/>
<keyword evidence="9" id="KW-0472">Membrane</keyword>